<comment type="caution">
    <text evidence="1">The sequence shown here is derived from an EMBL/GenBank/DDBJ whole genome shotgun (WGS) entry which is preliminary data.</text>
</comment>
<evidence type="ECO:0000313" key="2">
    <source>
        <dbReference type="Proteomes" id="UP001497535"/>
    </source>
</evidence>
<proteinExistence type="predicted"/>
<reference evidence="1" key="1">
    <citation type="submission" date="2023-11" db="EMBL/GenBank/DDBJ databases">
        <authorList>
            <person name="Poullet M."/>
        </authorList>
    </citation>
    <scope>NUCLEOTIDE SEQUENCE</scope>
    <source>
        <strain evidence="1">E1834</strain>
    </source>
</reference>
<name>A0ACB1B6V2_MELEN</name>
<protein>
    <submittedName>
        <fullName evidence="1">Uncharacterized protein</fullName>
    </submittedName>
</protein>
<dbReference type="EMBL" id="CAVMJV010000176">
    <property type="protein sequence ID" value="CAK5120571.1"/>
    <property type="molecule type" value="Genomic_DNA"/>
</dbReference>
<evidence type="ECO:0000313" key="1">
    <source>
        <dbReference type="EMBL" id="CAK5120571.1"/>
    </source>
</evidence>
<organism evidence="1 2">
    <name type="scientific">Meloidogyne enterolobii</name>
    <name type="common">Root-knot nematode worm</name>
    <name type="synonym">Meloidogyne mayaguensis</name>
    <dbReference type="NCBI Taxonomy" id="390850"/>
    <lineage>
        <taxon>Eukaryota</taxon>
        <taxon>Metazoa</taxon>
        <taxon>Ecdysozoa</taxon>
        <taxon>Nematoda</taxon>
        <taxon>Chromadorea</taxon>
        <taxon>Rhabditida</taxon>
        <taxon>Tylenchina</taxon>
        <taxon>Tylenchomorpha</taxon>
        <taxon>Tylenchoidea</taxon>
        <taxon>Meloidogynidae</taxon>
        <taxon>Meloidogyninae</taxon>
        <taxon>Meloidogyne</taxon>
    </lineage>
</organism>
<gene>
    <name evidence="1" type="ORF">MENTE1834_LOCUS46770</name>
</gene>
<accession>A0ACB1B6V2</accession>
<keyword evidence="2" id="KW-1185">Reference proteome</keyword>
<dbReference type="Proteomes" id="UP001497535">
    <property type="component" value="Unassembled WGS sequence"/>
</dbReference>
<sequence length="104" mass="11204">MENVKEVCGVRGGLIGLICLNGLGVLEGLICLLSSFCWSLSALIPSFLFRINLRVVRSWSVFHSSRFFSFASNTSSRICGGSLDSNSICTGRVLTSNCCSSICK</sequence>